<dbReference type="PROSITE" id="PS00152">
    <property type="entry name" value="ATPASE_ALPHA_BETA"/>
    <property type="match status" value="1"/>
</dbReference>
<keyword evidence="1" id="KW-0813">Transport</keyword>
<dbReference type="GO" id="GO:0005524">
    <property type="term" value="F:ATP binding"/>
    <property type="evidence" value="ECO:0007669"/>
    <property type="project" value="InterPro"/>
</dbReference>
<dbReference type="InterPro" id="IPR020003">
    <property type="entry name" value="ATPase_a/bsu_AS"/>
</dbReference>
<feature type="region of interest" description="Disordered" evidence="2">
    <location>
        <begin position="1"/>
        <end position="45"/>
    </location>
</feature>
<comment type="caution">
    <text evidence="3">The sequence shown here is derived from an EMBL/GenBank/DDBJ whole genome shotgun (WGS) entry which is preliminary data.</text>
</comment>
<dbReference type="EMBL" id="VLLI01000005">
    <property type="protein sequence ID" value="TWJ00924.1"/>
    <property type="molecule type" value="Genomic_DNA"/>
</dbReference>
<sequence length="45" mass="4884">MKGKNSVKDKKKAPSVNVNKSQSDYQTGKGSVSKMELTSPSKKRA</sequence>
<evidence type="ECO:0000313" key="4">
    <source>
        <dbReference type="Proteomes" id="UP000317010"/>
    </source>
</evidence>
<dbReference type="RefSeq" id="WP_170227738.1">
    <property type="nucleotide sequence ID" value="NZ_VLLI01000005.1"/>
</dbReference>
<feature type="compositionally biased region" description="Polar residues" evidence="2">
    <location>
        <begin position="16"/>
        <end position="45"/>
    </location>
</feature>
<dbReference type="Proteomes" id="UP000317010">
    <property type="component" value="Unassembled WGS sequence"/>
</dbReference>
<reference evidence="3 4" key="1">
    <citation type="submission" date="2019-07" db="EMBL/GenBank/DDBJ databases">
        <title>Genomic Encyclopedia of Archaeal and Bacterial Type Strains, Phase II (KMG-II): from individual species to whole genera.</title>
        <authorList>
            <person name="Goeker M."/>
        </authorList>
    </citation>
    <scope>NUCLEOTIDE SEQUENCE [LARGE SCALE GENOMIC DNA]</scope>
    <source>
        <strain evidence="3 4">ATCC BAA-1854</strain>
    </source>
</reference>
<name>A0A562U592_9SPHI</name>
<dbReference type="AlphaFoldDB" id="A0A562U592"/>
<organism evidence="3 4">
    <name type="scientific">Mucilaginibacter frigoritolerans</name>
    <dbReference type="NCBI Taxonomy" id="652788"/>
    <lineage>
        <taxon>Bacteria</taxon>
        <taxon>Pseudomonadati</taxon>
        <taxon>Bacteroidota</taxon>
        <taxon>Sphingobacteriia</taxon>
        <taxon>Sphingobacteriales</taxon>
        <taxon>Sphingobacteriaceae</taxon>
        <taxon>Mucilaginibacter</taxon>
    </lineage>
</organism>
<proteinExistence type="predicted"/>
<evidence type="ECO:0000256" key="1">
    <source>
        <dbReference type="ARBA" id="ARBA00022448"/>
    </source>
</evidence>
<keyword evidence="4" id="KW-1185">Reference proteome</keyword>
<accession>A0A562U592</accession>
<evidence type="ECO:0000313" key="3">
    <source>
        <dbReference type="EMBL" id="TWJ00924.1"/>
    </source>
</evidence>
<evidence type="ECO:0000256" key="2">
    <source>
        <dbReference type="SAM" id="MobiDB-lite"/>
    </source>
</evidence>
<gene>
    <name evidence="3" type="ORF">JN11_02187</name>
</gene>
<protein>
    <submittedName>
        <fullName evidence="3">Uncharacterized protein</fullName>
    </submittedName>
</protein>
<feature type="compositionally biased region" description="Basic residues" evidence="2">
    <location>
        <begin position="1"/>
        <end position="13"/>
    </location>
</feature>